<protein>
    <submittedName>
        <fullName evidence="2">Alpha/beta hydrolase family protein</fullName>
    </submittedName>
</protein>
<dbReference type="AlphaFoldDB" id="A0A2H1KSZ2"/>
<sequence length="193" mass="20690">MFVQWEAPEQVTRRYPVVLVHDGGGQGTDWLTTVDGRPGWADHFLAAGFPVYVVDRPGHGRSPFHPTAMGQMGAPFSYQAAQGLFLSDAGSEPHCQWSYGGQPGDHELDQLVAGMGPSPADLGYSQSLDCDRLTRLLDQLGHSLIVTHSAGAPAGWLVAEARRDLVKGVAAVEPIGPPFADFPGMGKLDWDLT</sequence>
<dbReference type="InterPro" id="IPR050228">
    <property type="entry name" value="Carboxylesterase_BioH"/>
</dbReference>
<keyword evidence="3" id="KW-1185">Reference proteome</keyword>
<dbReference type="RefSeq" id="WP_146000932.1">
    <property type="nucleotide sequence ID" value="NZ_FXZB01000057.1"/>
</dbReference>
<evidence type="ECO:0000313" key="3">
    <source>
        <dbReference type="Proteomes" id="UP000234525"/>
    </source>
</evidence>
<dbReference type="PANTHER" id="PTHR43194:SF4">
    <property type="entry name" value="AB HYDROLASE-1 DOMAIN-CONTAINING PROTEIN"/>
    <property type="match status" value="1"/>
</dbReference>
<dbReference type="SUPFAM" id="SSF53474">
    <property type="entry name" value="alpha/beta-Hydrolases"/>
    <property type="match status" value="1"/>
</dbReference>
<organism evidence="2 3">
    <name type="scientific">Brevibacterium aurantiacum</name>
    <dbReference type="NCBI Taxonomy" id="273384"/>
    <lineage>
        <taxon>Bacteria</taxon>
        <taxon>Bacillati</taxon>
        <taxon>Actinomycetota</taxon>
        <taxon>Actinomycetes</taxon>
        <taxon>Micrococcales</taxon>
        <taxon>Brevibacteriaceae</taxon>
        <taxon>Brevibacterium</taxon>
    </lineage>
</organism>
<feature type="domain" description="AB hydrolase-1" evidence="1">
    <location>
        <begin position="16"/>
        <end position="179"/>
    </location>
</feature>
<dbReference type="PANTHER" id="PTHR43194">
    <property type="entry name" value="HYDROLASE ALPHA/BETA FOLD FAMILY"/>
    <property type="match status" value="1"/>
</dbReference>
<evidence type="ECO:0000313" key="2">
    <source>
        <dbReference type="EMBL" id="SMY02654.1"/>
    </source>
</evidence>
<reference evidence="2" key="1">
    <citation type="submission" date="2017-03" db="EMBL/GenBank/DDBJ databases">
        <authorList>
            <person name="Monnet C."/>
        </authorList>
    </citation>
    <scope>NUCLEOTIDE SEQUENCE [LARGE SCALE GENOMIC DNA]</scope>
    <source>
        <strain evidence="2">ATCC 9175</strain>
    </source>
</reference>
<dbReference type="GO" id="GO:0016787">
    <property type="term" value="F:hydrolase activity"/>
    <property type="evidence" value="ECO:0007669"/>
    <property type="project" value="UniProtKB-KW"/>
</dbReference>
<keyword evidence="2" id="KW-0378">Hydrolase</keyword>
<accession>A0A2H1KSZ2</accession>
<gene>
    <name evidence="2" type="ORF">BAUR9175_03805</name>
</gene>
<dbReference type="InterPro" id="IPR000073">
    <property type="entry name" value="AB_hydrolase_1"/>
</dbReference>
<dbReference type="Gene3D" id="3.40.50.1820">
    <property type="entry name" value="alpha/beta hydrolase"/>
    <property type="match status" value="1"/>
</dbReference>
<proteinExistence type="predicted"/>
<evidence type="ECO:0000259" key="1">
    <source>
        <dbReference type="Pfam" id="PF00561"/>
    </source>
</evidence>
<name>A0A2H1KSZ2_BREAU</name>
<comment type="caution">
    <text evidence="2">The sequence shown here is derived from an EMBL/GenBank/DDBJ whole genome shotgun (WGS) entry which is preliminary data.</text>
</comment>
<dbReference type="EMBL" id="FXZB01000057">
    <property type="protein sequence ID" value="SMY02654.1"/>
    <property type="molecule type" value="Genomic_DNA"/>
</dbReference>
<dbReference type="InterPro" id="IPR029058">
    <property type="entry name" value="AB_hydrolase_fold"/>
</dbReference>
<dbReference type="Pfam" id="PF00561">
    <property type="entry name" value="Abhydrolase_1"/>
    <property type="match status" value="1"/>
</dbReference>
<dbReference type="Proteomes" id="UP000234525">
    <property type="component" value="Unassembled WGS sequence"/>
</dbReference>